<name>W4KFZ0_HETIT</name>
<evidence type="ECO:0000256" key="2">
    <source>
        <dbReference type="ARBA" id="ARBA00022645"/>
    </source>
</evidence>
<keyword evidence="4 6" id="KW-0378">Hydrolase</keyword>
<evidence type="ECO:0000313" key="9">
    <source>
        <dbReference type="Proteomes" id="UP000030671"/>
    </source>
</evidence>
<dbReference type="PRINTS" id="PR00724">
    <property type="entry name" value="CRBOXYPTASEC"/>
</dbReference>
<feature type="chain" id="PRO_5006531479" description="Carboxypeptidase" evidence="6">
    <location>
        <begin position="26"/>
        <end position="514"/>
    </location>
</feature>
<keyword evidence="6" id="KW-0732">Signal</keyword>
<dbReference type="InterPro" id="IPR001563">
    <property type="entry name" value="Peptidase_S10"/>
</dbReference>
<keyword evidence="9" id="KW-1185">Reference proteome</keyword>
<dbReference type="GO" id="GO:0006508">
    <property type="term" value="P:proteolysis"/>
    <property type="evidence" value="ECO:0007669"/>
    <property type="project" value="UniProtKB-KW"/>
</dbReference>
<evidence type="ECO:0000313" key="8">
    <source>
        <dbReference type="EMBL" id="ETW84758.1"/>
    </source>
</evidence>
<keyword evidence="3 6" id="KW-0645">Protease</keyword>
<dbReference type="SUPFAM" id="SSF53474">
    <property type="entry name" value="alpha/beta-Hydrolases"/>
    <property type="match status" value="1"/>
</dbReference>
<evidence type="ECO:0000256" key="4">
    <source>
        <dbReference type="ARBA" id="ARBA00022801"/>
    </source>
</evidence>
<dbReference type="EC" id="3.4.16.-" evidence="6"/>
<evidence type="ECO:0000256" key="3">
    <source>
        <dbReference type="ARBA" id="ARBA00022670"/>
    </source>
</evidence>
<dbReference type="PANTHER" id="PTHR11802:SF479">
    <property type="entry name" value="CARBOXYPEPTIDASE"/>
    <property type="match status" value="1"/>
</dbReference>
<proteinExistence type="inferred from homology"/>
<dbReference type="Proteomes" id="UP000030671">
    <property type="component" value="Unassembled WGS sequence"/>
</dbReference>
<dbReference type="eggNOG" id="KOG1282">
    <property type="taxonomic scope" value="Eukaryota"/>
</dbReference>
<evidence type="ECO:0000256" key="6">
    <source>
        <dbReference type="RuleBase" id="RU361156"/>
    </source>
</evidence>
<dbReference type="PANTHER" id="PTHR11802">
    <property type="entry name" value="SERINE PROTEASE FAMILY S10 SERINE CARBOXYPEPTIDASE"/>
    <property type="match status" value="1"/>
</dbReference>
<reference evidence="8 9" key="1">
    <citation type="journal article" date="2012" name="New Phytol.">
        <title>Insight into trade-off between wood decay and parasitism from the genome of a fungal forest pathogen.</title>
        <authorList>
            <person name="Olson A."/>
            <person name="Aerts A."/>
            <person name="Asiegbu F."/>
            <person name="Belbahri L."/>
            <person name="Bouzid O."/>
            <person name="Broberg A."/>
            <person name="Canback B."/>
            <person name="Coutinho P.M."/>
            <person name="Cullen D."/>
            <person name="Dalman K."/>
            <person name="Deflorio G."/>
            <person name="van Diepen L.T."/>
            <person name="Dunand C."/>
            <person name="Duplessis S."/>
            <person name="Durling M."/>
            <person name="Gonthier P."/>
            <person name="Grimwood J."/>
            <person name="Fossdal C.G."/>
            <person name="Hansson D."/>
            <person name="Henrissat B."/>
            <person name="Hietala A."/>
            <person name="Himmelstrand K."/>
            <person name="Hoffmeister D."/>
            <person name="Hogberg N."/>
            <person name="James T.Y."/>
            <person name="Karlsson M."/>
            <person name="Kohler A."/>
            <person name="Kues U."/>
            <person name="Lee Y.H."/>
            <person name="Lin Y.C."/>
            <person name="Lind M."/>
            <person name="Lindquist E."/>
            <person name="Lombard V."/>
            <person name="Lucas S."/>
            <person name="Lunden K."/>
            <person name="Morin E."/>
            <person name="Murat C."/>
            <person name="Park J."/>
            <person name="Raffaello T."/>
            <person name="Rouze P."/>
            <person name="Salamov A."/>
            <person name="Schmutz J."/>
            <person name="Solheim H."/>
            <person name="Stahlberg J."/>
            <person name="Velez H."/>
            <person name="de Vries R.P."/>
            <person name="Wiebenga A."/>
            <person name="Woodward S."/>
            <person name="Yakovlev I."/>
            <person name="Garbelotto M."/>
            <person name="Martin F."/>
            <person name="Grigoriev I.V."/>
            <person name="Stenlid J."/>
        </authorList>
    </citation>
    <scope>NUCLEOTIDE SEQUENCE [LARGE SCALE GENOMIC DNA]</scope>
    <source>
        <strain evidence="8 9">TC 32-1</strain>
    </source>
</reference>
<protein>
    <recommendedName>
        <fullName evidence="6">Carboxypeptidase</fullName>
        <ecNumber evidence="6">3.4.16.-</ecNumber>
    </recommendedName>
</protein>
<dbReference type="GO" id="GO:0004185">
    <property type="term" value="F:serine-type carboxypeptidase activity"/>
    <property type="evidence" value="ECO:0007669"/>
    <property type="project" value="UniProtKB-UniRule"/>
</dbReference>
<feature type="compositionally biased region" description="Basic residues" evidence="7">
    <location>
        <begin position="43"/>
        <end position="53"/>
    </location>
</feature>
<keyword evidence="2 6" id="KW-0121">Carboxypeptidase</keyword>
<dbReference type="GeneID" id="20667177"/>
<dbReference type="PROSITE" id="PS00131">
    <property type="entry name" value="CARBOXYPEPT_SER_SER"/>
    <property type="match status" value="1"/>
</dbReference>
<dbReference type="HOGENOM" id="CLU_008523_12_3_1"/>
<dbReference type="InParanoid" id="W4KFZ0"/>
<accession>W4KFZ0</accession>
<dbReference type="InterPro" id="IPR018202">
    <property type="entry name" value="Ser_caboxypep_ser_AS"/>
</dbReference>
<sequence length="514" mass="56867">MAPLTSLLVGTLALVTLALLPDINARQINPSTVNAKRHEAARRWSKSARRGGQARRADSKNITFTNPRASEFWVDGATLPEVDFDIGSSWSGLLPISGAANETRELFFWFFPPGPEGSLDDLIFWTNGGPGCSSLEGAFQENGPITWSWGQAKATQNEFSWTNLSSILFVEQPIGTGFSQGTPTARNEDDVAAQLVGFFQQFLEVFSELKGKKFYVTGESYAGMYVPYLANYIYEHPGELDLHLQGFWVSDPVLGWDVVQTQIPAVKFVHKYENVFAFNQTFLAQLDSMAEQCNYADYFDKFVTYPPTGLLPLPGSSVEADDGCDVWDAIFEAALLVNPAFDIYRIFDTYPILWDVLGFPGSFAQTQVSPLYFDRLDVKKALHAPTDVEWAECSDVNVFPRGDASLPPAFTVLPNAIEKSNRSVIVHGLADFILIAEGTRIVLQNTTWAGKQGFQTPIQNDSFIVDGVGALGNMHSERGLTYFEVALSGHMVPQFSPMAGMQIMQYLMGFRESP</sequence>
<dbReference type="InterPro" id="IPR029058">
    <property type="entry name" value="AB_hydrolase_fold"/>
</dbReference>
<dbReference type="Gene3D" id="3.40.50.1820">
    <property type="entry name" value="alpha/beta hydrolase"/>
    <property type="match status" value="1"/>
</dbReference>
<dbReference type="KEGG" id="hir:HETIRDRAFT_147022"/>
<evidence type="ECO:0000256" key="1">
    <source>
        <dbReference type="ARBA" id="ARBA00009431"/>
    </source>
</evidence>
<dbReference type="EMBL" id="KI925456">
    <property type="protein sequence ID" value="ETW84758.1"/>
    <property type="molecule type" value="Genomic_DNA"/>
</dbReference>
<dbReference type="RefSeq" id="XP_009544388.1">
    <property type="nucleotide sequence ID" value="XM_009546093.1"/>
</dbReference>
<evidence type="ECO:0000256" key="5">
    <source>
        <dbReference type="ARBA" id="ARBA00023180"/>
    </source>
</evidence>
<feature type="signal peptide" evidence="6">
    <location>
        <begin position="1"/>
        <end position="25"/>
    </location>
</feature>
<gene>
    <name evidence="8" type="ORF">HETIRDRAFT_147022</name>
</gene>
<evidence type="ECO:0000256" key="7">
    <source>
        <dbReference type="SAM" id="MobiDB-lite"/>
    </source>
</evidence>
<keyword evidence="5" id="KW-0325">Glycoprotein</keyword>
<comment type="similarity">
    <text evidence="1 6">Belongs to the peptidase S10 family.</text>
</comment>
<organism evidence="8 9">
    <name type="scientific">Heterobasidion irregulare (strain TC 32-1)</name>
    <dbReference type="NCBI Taxonomy" id="747525"/>
    <lineage>
        <taxon>Eukaryota</taxon>
        <taxon>Fungi</taxon>
        <taxon>Dikarya</taxon>
        <taxon>Basidiomycota</taxon>
        <taxon>Agaricomycotina</taxon>
        <taxon>Agaricomycetes</taxon>
        <taxon>Russulales</taxon>
        <taxon>Bondarzewiaceae</taxon>
        <taxon>Heterobasidion</taxon>
        <taxon>Heterobasidion annosum species complex</taxon>
    </lineage>
</organism>
<dbReference type="Pfam" id="PF00450">
    <property type="entry name" value="Peptidase_S10"/>
    <property type="match status" value="1"/>
</dbReference>
<dbReference type="OrthoDB" id="443318at2759"/>
<feature type="region of interest" description="Disordered" evidence="7">
    <location>
        <begin position="39"/>
        <end position="58"/>
    </location>
</feature>
<dbReference type="AlphaFoldDB" id="W4KFZ0"/>